<dbReference type="EMBL" id="KN818231">
    <property type="protein sequence ID" value="KIL67572.1"/>
    <property type="molecule type" value="Genomic_DNA"/>
</dbReference>
<evidence type="ECO:0000256" key="1">
    <source>
        <dbReference type="SAM" id="MobiDB-lite"/>
    </source>
</evidence>
<feature type="compositionally biased region" description="Polar residues" evidence="1">
    <location>
        <begin position="407"/>
        <end position="425"/>
    </location>
</feature>
<dbReference type="STRING" id="946122.A0A0C2X0G4"/>
<feature type="compositionally biased region" description="Low complexity" evidence="1">
    <location>
        <begin position="649"/>
        <end position="669"/>
    </location>
</feature>
<dbReference type="OrthoDB" id="3264780at2759"/>
<protein>
    <submittedName>
        <fullName evidence="2">Uncharacterized protein</fullName>
    </submittedName>
</protein>
<feature type="region of interest" description="Disordered" evidence="1">
    <location>
        <begin position="406"/>
        <end position="425"/>
    </location>
</feature>
<feature type="compositionally biased region" description="Basic residues" evidence="1">
    <location>
        <begin position="120"/>
        <end position="131"/>
    </location>
</feature>
<accession>A0A0C2X0G4</accession>
<keyword evidence="3" id="KW-1185">Reference proteome</keyword>
<feature type="region of interest" description="Disordered" evidence="1">
    <location>
        <begin position="274"/>
        <end position="297"/>
    </location>
</feature>
<dbReference type="HOGENOM" id="CLU_010271_0_0_1"/>
<proteinExistence type="predicted"/>
<reference evidence="2 3" key="1">
    <citation type="submission" date="2014-04" db="EMBL/GenBank/DDBJ databases">
        <title>Evolutionary Origins and Diversification of the Mycorrhizal Mutualists.</title>
        <authorList>
            <consortium name="DOE Joint Genome Institute"/>
            <consortium name="Mycorrhizal Genomics Consortium"/>
            <person name="Kohler A."/>
            <person name="Kuo A."/>
            <person name="Nagy L.G."/>
            <person name="Floudas D."/>
            <person name="Copeland A."/>
            <person name="Barry K.W."/>
            <person name="Cichocki N."/>
            <person name="Veneault-Fourrey C."/>
            <person name="LaButti K."/>
            <person name="Lindquist E.A."/>
            <person name="Lipzen A."/>
            <person name="Lundell T."/>
            <person name="Morin E."/>
            <person name="Murat C."/>
            <person name="Riley R."/>
            <person name="Ohm R."/>
            <person name="Sun H."/>
            <person name="Tunlid A."/>
            <person name="Henrissat B."/>
            <person name="Grigoriev I.V."/>
            <person name="Hibbett D.S."/>
            <person name="Martin F."/>
        </authorList>
    </citation>
    <scope>NUCLEOTIDE SEQUENCE [LARGE SCALE GENOMIC DNA]</scope>
    <source>
        <strain evidence="2 3">Koide BX008</strain>
    </source>
</reference>
<feature type="region of interest" description="Disordered" evidence="1">
    <location>
        <begin position="1"/>
        <end position="32"/>
    </location>
</feature>
<evidence type="ECO:0000313" key="3">
    <source>
        <dbReference type="Proteomes" id="UP000054549"/>
    </source>
</evidence>
<name>A0A0C2X0G4_AMAMK</name>
<organism evidence="2 3">
    <name type="scientific">Amanita muscaria (strain Koide BX008)</name>
    <dbReference type="NCBI Taxonomy" id="946122"/>
    <lineage>
        <taxon>Eukaryota</taxon>
        <taxon>Fungi</taxon>
        <taxon>Dikarya</taxon>
        <taxon>Basidiomycota</taxon>
        <taxon>Agaricomycotina</taxon>
        <taxon>Agaricomycetes</taxon>
        <taxon>Agaricomycetidae</taxon>
        <taxon>Agaricales</taxon>
        <taxon>Pluteineae</taxon>
        <taxon>Amanitaceae</taxon>
        <taxon>Amanita</taxon>
    </lineage>
</organism>
<dbReference type="Proteomes" id="UP000054549">
    <property type="component" value="Unassembled WGS sequence"/>
</dbReference>
<feature type="compositionally biased region" description="Polar residues" evidence="1">
    <location>
        <begin position="685"/>
        <end position="694"/>
    </location>
</feature>
<dbReference type="AlphaFoldDB" id="A0A0C2X0G4"/>
<dbReference type="InParanoid" id="A0A0C2X0G4"/>
<feature type="compositionally biased region" description="Polar residues" evidence="1">
    <location>
        <begin position="636"/>
        <end position="648"/>
    </location>
</feature>
<gene>
    <name evidence="2" type="ORF">M378DRAFT_159381</name>
</gene>
<sequence length="807" mass="86274">MFSEDDENCSLFGSPSPSRSPSPALALPTKGGGEGVFAGSFATNIAQNVGTIALPGSQHYSELPDVSLALPLSCPLARVPPTRTVATALPSLATSSQPPNASLTRSRASSTPSSSTTSSGKKKKQKKRKQAHPSPAPSIALPDPSVTPPPNFFRNQSALLGTAGLVAGLRPARMQFNIPRGATPTNPIVLDDDDDPKSCASSKVSGVVYVENEAPKLGKRSGSLTPSLDINPALLPAPTNKEIVAMLLAHKDIYPILRNILRLIAGQKAAADMAQKRKSARPSSTPITTGPRAPPLKRRRLNRVPAGAVDWDVPYPFQEGEGPEQYRKVWEKERRKQLISQLLDLVRIAARKAAIRKYLQQQEAFHRAQRAHSAPASLHGVANQPVGVSESTDHALDRAPALLHEASQASSQPHGQPTPESLSTTLVPPQLFISPEPAQETSTSLDQLISSLLATTAAGFSFTDSPSAAHGNANPGEGMNDGLIDSWMDIFQTFPVHPDDLASTFDTFPSPTQSNEHPFSVASTPTAHGGTNVPFFDTTSAFNFDSNMHSQSAPINNIDNTIQNMFAASQISAFPPQNTSQQVPVHDLGLDHILSSFMTSTDANTVTCDATLSAISQPQPKSLELVDFNTFIPTTQGVETSGTPESTFSMPSASSIRSSSADPSTPASAVWESTTDVAIALPGSQHLQEPSSGQGEDEVGRFTAQEKQKWPEREHFGVSMDVNEGNAQEAQPACALATPSSVDQSALRSHSLPAFPRQLKLSNEDIMRLAQERRQELIEELEGVKTRLWETTIEQGVLAELQKQLLP</sequence>
<feature type="region of interest" description="Disordered" evidence="1">
    <location>
        <begin position="685"/>
        <end position="709"/>
    </location>
</feature>
<feature type="compositionally biased region" description="Basic and acidic residues" evidence="1">
    <location>
        <begin position="698"/>
        <end position="709"/>
    </location>
</feature>
<feature type="region of interest" description="Disordered" evidence="1">
    <location>
        <begin position="636"/>
        <end position="670"/>
    </location>
</feature>
<evidence type="ECO:0000313" key="2">
    <source>
        <dbReference type="EMBL" id="KIL67572.1"/>
    </source>
</evidence>
<feature type="compositionally biased region" description="Low complexity" evidence="1">
    <location>
        <begin position="14"/>
        <end position="28"/>
    </location>
</feature>
<feature type="region of interest" description="Disordered" evidence="1">
    <location>
        <begin position="89"/>
        <end position="154"/>
    </location>
</feature>
<feature type="compositionally biased region" description="Low complexity" evidence="1">
    <location>
        <begin position="102"/>
        <end position="119"/>
    </location>
</feature>
<feature type="compositionally biased region" description="Polar residues" evidence="1">
    <location>
        <begin position="92"/>
        <end position="101"/>
    </location>
</feature>